<evidence type="ECO:0000313" key="7">
    <source>
        <dbReference type="EMBL" id="EFN89110.1"/>
    </source>
</evidence>
<evidence type="ECO:0000259" key="5">
    <source>
        <dbReference type="PROSITE" id="PS50076"/>
    </source>
</evidence>
<dbReference type="Proteomes" id="UP000008237">
    <property type="component" value="Unassembled WGS sequence"/>
</dbReference>
<dbReference type="EMBL" id="GL445814">
    <property type="protein sequence ID" value="EFN89110.1"/>
    <property type="molecule type" value="Genomic_DNA"/>
</dbReference>
<dbReference type="CDD" id="cd06257">
    <property type="entry name" value="DnaJ"/>
    <property type="match status" value="1"/>
</dbReference>
<comment type="similarity">
    <text evidence="1">Belongs to the DPH4 family.</text>
</comment>
<dbReference type="KEGG" id="hst:105187052"/>
<dbReference type="GO" id="GO:0001671">
    <property type="term" value="F:ATPase activator activity"/>
    <property type="evidence" value="ECO:0007669"/>
    <property type="project" value="TreeGrafter"/>
</dbReference>
<keyword evidence="8" id="KW-1185">Reference proteome</keyword>
<dbReference type="InterPro" id="IPR036671">
    <property type="entry name" value="DPH_MB_sf"/>
</dbReference>
<dbReference type="Pfam" id="PF05207">
    <property type="entry name" value="Zn_ribbon_CSL"/>
    <property type="match status" value="1"/>
</dbReference>
<dbReference type="PANTHER" id="PTHR45255">
    <property type="entry name" value="DNAJ HOMOLOG SUBFAMILY C MEMBER 24"/>
    <property type="match status" value="1"/>
</dbReference>
<evidence type="ECO:0000313" key="8">
    <source>
        <dbReference type="Proteomes" id="UP000008237"/>
    </source>
</evidence>
<dbReference type="InterPro" id="IPR036869">
    <property type="entry name" value="J_dom_sf"/>
</dbReference>
<keyword evidence="4" id="KW-0408">Iron</keyword>
<organism evidence="8">
    <name type="scientific">Harpegnathos saltator</name>
    <name type="common">Jerdon's jumping ant</name>
    <dbReference type="NCBI Taxonomy" id="610380"/>
    <lineage>
        <taxon>Eukaryota</taxon>
        <taxon>Metazoa</taxon>
        <taxon>Ecdysozoa</taxon>
        <taxon>Arthropoda</taxon>
        <taxon>Hexapoda</taxon>
        <taxon>Insecta</taxon>
        <taxon>Pterygota</taxon>
        <taxon>Neoptera</taxon>
        <taxon>Endopterygota</taxon>
        <taxon>Hymenoptera</taxon>
        <taxon>Apocrita</taxon>
        <taxon>Aculeata</taxon>
        <taxon>Formicoidea</taxon>
        <taxon>Formicidae</taxon>
        <taxon>Ponerinae</taxon>
        <taxon>Ponerini</taxon>
        <taxon>Harpegnathos</taxon>
    </lineage>
</organism>
<sequence length="138" mass="16391">MQMNYYEVLGCDKESSHEEIKRAYRARLLRFHPDKSDTSKRDAREFHEVQQAWSVLGHPQSRREYDAACKQEELEKENELVYARLASDELEEDAFGNELFYRCRCGDRYFVQRKDLCLRNTVLQVICESCTLVILVET</sequence>
<gene>
    <name evidence="7" type="ORF">EAI_05674</name>
</gene>
<dbReference type="OrthoDB" id="66964at2759"/>
<feature type="domain" description="DPH-type MB" evidence="6">
    <location>
        <begin position="81"/>
        <end position="138"/>
    </location>
</feature>
<evidence type="ECO:0000256" key="3">
    <source>
        <dbReference type="ARBA" id="ARBA00022833"/>
    </source>
</evidence>
<dbReference type="STRING" id="610380.E2B5B5"/>
<feature type="domain" description="J" evidence="5">
    <location>
        <begin position="4"/>
        <end position="69"/>
    </location>
</feature>
<dbReference type="InterPro" id="IPR001623">
    <property type="entry name" value="DnaJ_domain"/>
</dbReference>
<dbReference type="SUPFAM" id="SSF46565">
    <property type="entry name" value="Chaperone J-domain"/>
    <property type="match status" value="1"/>
</dbReference>
<dbReference type="PhylomeDB" id="E2B5B5"/>
<keyword evidence="2" id="KW-0479">Metal-binding</keyword>
<accession>E2B5B5</accession>
<dbReference type="OMA" id="LEDMTWE"/>
<dbReference type="AlphaFoldDB" id="E2B5B5"/>
<dbReference type="Gene3D" id="3.10.660.10">
    <property type="entry name" value="DPH Zinc finger"/>
    <property type="match status" value="1"/>
</dbReference>
<dbReference type="PROSITE" id="PS51074">
    <property type="entry name" value="DPH_MB"/>
    <property type="match status" value="1"/>
</dbReference>
<dbReference type="Gene3D" id="1.10.287.110">
    <property type="entry name" value="DnaJ domain"/>
    <property type="match status" value="1"/>
</dbReference>
<evidence type="ECO:0000259" key="6">
    <source>
        <dbReference type="PROSITE" id="PS51074"/>
    </source>
</evidence>
<dbReference type="InParanoid" id="E2B5B5"/>
<dbReference type="SUPFAM" id="SSF144217">
    <property type="entry name" value="CSL zinc finger"/>
    <property type="match status" value="1"/>
</dbReference>
<dbReference type="GO" id="GO:0008198">
    <property type="term" value="F:ferrous iron binding"/>
    <property type="evidence" value="ECO:0007669"/>
    <property type="project" value="TreeGrafter"/>
</dbReference>
<dbReference type="PROSITE" id="PS50076">
    <property type="entry name" value="DNAJ_2"/>
    <property type="match status" value="1"/>
</dbReference>
<dbReference type="SMART" id="SM00271">
    <property type="entry name" value="DnaJ"/>
    <property type="match status" value="1"/>
</dbReference>
<evidence type="ECO:0000256" key="4">
    <source>
        <dbReference type="ARBA" id="ARBA00023004"/>
    </source>
</evidence>
<evidence type="ECO:0000256" key="1">
    <source>
        <dbReference type="ARBA" id="ARBA00006169"/>
    </source>
</evidence>
<keyword evidence="3" id="KW-0862">Zinc</keyword>
<dbReference type="Pfam" id="PF00226">
    <property type="entry name" value="DnaJ"/>
    <property type="match status" value="1"/>
</dbReference>
<dbReference type="PRINTS" id="PR00625">
    <property type="entry name" value="JDOMAIN"/>
</dbReference>
<dbReference type="PANTHER" id="PTHR45255:SF1">
    <property type="entry name" value="DNAJ HOMOLOG SUBFAMILY C MEMBER 24"/>
    <property type="match status" value="1"/>
</dbReference>
<protein>
    <submittedName>
        <fullName evidence="7">DnaJ-like protein subfamily C member 24</fullName>
    </submittedName>
</protein>
<proteinExistence type="inferred from homology"/>
<evidence type="ECO:0000256" key="2">
    <source>
        <dbReference type="ARBA" id="ARBA00022723"/>
    </source>
</evidence>
<reference evidence="7 8" key="1">
    <citation type="journal article" date="2010" name="Science">
        <title>Genomic comparison of the ants Camponotus floridanus and Harpegnathos saltator.</title>
        <authorList>
            <person name="Bonasio R."/>
            <person name="Zhang G."/>
            <person name="Ye C."/>
            <person name="Mutti N.S."/>
            <person name="Fang X."/>
            <person name="Qin N."/>
            <person name="Donahue G."/>
            <person name="Yang P."/>
            <person name="Li Q."/>
            <person name="Li C."/>
            <person name="Zhang P."/>
            <person name="Huang Z."/>
            <person name="Berger S.L."/>
            <person name="Reinberg D."/>
            <person name="Wang J."/>
            <person name="Liebig J."/>
        </authorList>
    </citation>
    <scope>NUCLEOTIDE SEQUENCE [LARGE SCALE GENOMIC DNA]</scope>
    <source>
        <strain evidence="7 8">R22 G/1</strain>
    </source>
</reference>
<dbReference type="InterPro" id="IPR007872">
    <property type="entry name" value="DPH_MB_dom"/>
</dbReference>
<name>E2B5B5_HARSA</name>